<proteinExistence type="predicted"/>
<dbReference type="RefSeq" id="WP_154362874.1">
    <property type="nucleotide sequence ID" value="NZ_WKJH01000001.1"/>
</dbReference>
<dbReference type="Proteomes" id="UP000443153">
    <property type="component" value="Unassembled WGS sequence"/>
</dbReference>
<comment type="caution">
    <text evidence="2">The sequence shown here is derived from an EMBL/GenBank/DDBJ whole genome shotgun (WGS) entry which is preliminary data.</text>
</comment>
<name>A0A6I2MN72_9FLAO</name>
<accession>A0A6I2MN72</accession>
<keyword evidence="1" id="KW-0732">Signal</keyword>
<evidence type="ECO:0000313" key="2">
    <source>
        <dbReference type="EMBL" id="MRX62736.1"/>
    </source>
</evidence>
<gene>
    <name evidence="2" type="ORF">GJ691_01030</name>
</gene>
<feature type="signal peptide" evidence="1">
    <location>
        <begin position="1"/>
        <end position="22"/>
    </location>
</feature>
<dbReference type="OrthoDB" id="936124at2"/>
<dbReference type="AlphaFoldDB" id="A0A6I2MN72"/>
<reference evidence="2 3" key="1">
    <citation type="submission" date="2019-11" db="EMBL/GenBank/DDBJ databases">
        <title>Maribacter lutea sp. nov., a marine bacterium isolated from intertidal sand.</title>
        <authorList>
            <person name="Liu A."/>
        </authorList>
    </citation>
    <scope>NUCLEOTIDE SEQUENCE [LARGE SCALE GENOMIC DNA]</scope>
    <source>
        <strain evidence="2 3">RZ05</strain>
    </source>
</reference>
<evidence type="ECO:0000256" key="1">
    <source>
        <dbReference type="SAM" id="SignalP"/>
    </source>
</evidence>
<keyword evidence="3" id="KW-1185">Reference proteome</keyword>
<dbReference type="EMBL" id="WKJH01000001">
    <property type="protein sequence ID" value="MRX62736.1"/>
    <property type="molecule type" value="Genomic_DNA"/>
</dbReference>
<organism evidence="2 3">
    <name type="scientific">Maribacter luteus</name>
    <dbReference type="NCBI Taxonomy" id="2594478"/>
    <lineage>
        <taxon>Bacteria</taxon>
        <taxon>Pseudomonadati</taxon>
        <taxon>Bacteroidota</taxon>
        <taxon>Flavobacteriia</taxon>
        <taxon>Flavobacteriales</taxon>
        <taxon>Flavobacteriaceae</taxon>
        <taxon>Maribacter</taxon>
    </lineage>
</organism>
<feature type="chain" id="PRO_5026051564" evidence="1">
    <location>
        <begin position="23"/>
        <end position="299"/>
    </location>
</feature>
<evidence type="ECO:0000313" key="3">
    <source>
        <dbReference type="Proteomes" id="UP000443153"/>
    </source>
</evidence>
<sequence length="299" mass="33802">MSIIKQFSVVVLVLISFKCAIAQQTLETVVAKEGDGIIVMLRKEGIDVSKYYAQFLELNEDKLKNGSRLVLGETYRIPDAPDSFKNRGVSISVSDDRERPIFEGELATLRRKDSSLINTVYYLIEHNKTPKEGVSLGMARNLLQSGARVYLLESNVKDSLDLIDYVSVVNKKYLKHNGDYQRLMIIDNSDAIAKTKAEVTVYHYAERVESKRFADNILKVLGKNEINHESLDDYSKVFTDFKNIAFAKNILPPITFIDMDSKSDGEHKTIKVAADKKNITNLITNGILSDYTNTEFNDN</sequence>
<protein>
    <submittedName>
        <fullName evidence="2">Uncharacterized protein</fullName>
    </submittedName>
</protein>